<dbReference type="Proteomes" id="UP000277204">
    <property type="component" value="Unassembled WGS sequence"/>
</dbReference>
<dbReference type="AlphaFoldDB" id="A0A183N315"/>
<organism evidence="1 2">
    <name type="scientific">Schistosoma margrebowiei</name>
    <dbReference type="NCBI Taxonomy" id="48269"/>
    <lineage>
        <taxon>Eukaryota</taxon>
        <taxon>Metazoa</taxon>
        <taxon>Spiralia</taxon>
        <taxon>Lophotrochozoa</taxon>
        <taxon>Platyhelminthes</taxon>
        <taxon>Trematoda</taxon>
        <taxon>Digenea</taxon>
        <taxon>Strigeidida</taxon>
        <taxon>Schistosomatoidea</taxon>
        <taxon>Schistosomatidae</taxon>
        <taxon>Schistosoma</taxon>
    </lineage>
</organism>
<protein>
    <submittedName>
        <fullName evidence="1">Uncharacterized protein</fullName>
    </submittedName>
</protein>
<sequence>MNDVRIKRGADTALNHHLVITKMKLKLKRHWTTGQTALQKFNTTLLRLTTNLNQFKVALNNTFQAPQDLPKEEGTTR</sequence>
<keyword evidence="2" id="KW-1185">Reference proteome</keyword>
<name>A0A183N315_9TREM</name>
<reference evidence="1 2" key="1">
    <citation type="submission" date="2018-11" db="EMBL/GenBank/DDBJ databases">
        <authorList>
            <consortium name="Pathogen Informatics"/>
        </authorList>
    </citation>
    <scope>NUCLEOTIDE SEQUENCE [LARGE SCALE GENOMIC DNA]</scope>
    <source>
        <strain evidence="1 2">Zambia</strain>
    </source>
</reference>
<gene>
    <name evidence="1" type="ORF">SMRZ_LOCUS22690</name>
</gene>
<proteinExistence type="predicted"/>
<dbReference type="EMBL" id="UZAI01019293">
    <property type="protein sequence ID" value="VDP44225.1"/>
    <property type="molecule type" value="Genomic_DNA"/>
</dbReference>
<evidence type="ECO:0000313" key="1">
    <source>
        <dbReference type="EMBL" id="VDP44225.1"/>
    </source>
</evidence>
<accession>A0A183N315</accession>
<evidence type="ECO:0000313" key="2">
    <source>
        <dbReference type="Proteomes" id="UP000277204"/>
    </source>
</evidence>